<evidence type="ECO:0000313" key="2">
    <source>
        <dbReference type="Proteomes" id="UP001239213"/>
    </source>
</evidence>
<dbReference type="AlphaFoldDB" id="A0AAI9TVH5"/>
<keyword evidence="2" id="KW-1185">Reference proteome</keyword>
<sequence length="40" mass="4508">MSTPIQLRVTNMTWPSLEAPGCCVRRRASRQKDSPENSTC</sequence>
<reference evidence="1" key="1">
    <citation type="submission" date="2016-11" db="EMBL/GenBank/DDBJ databases">
        <title>The genome sequence of Colletotrichum cuscutae.</title>
        <authorList>
            <person name="Baroncelli R."/>
        </authorList>
    </citation>
    <scope>NUCLEOTIDE SEQUENCE</scope>
    <source>
        <strain evidence="1">IMI 304802</strain>
    </source>
</reference>
<evidence type="ECO:0000313" key="1">
    <source>
        <dbReference type="EMBL" id="KAK1445482.1"/>
    </source>
</evidence>
<organism evidence="1 2">
    <name type="scientific">Colletotrichum cuscutae</name>
    <dbReference type="NCBI Taxonomy" id="1209917"/>
    <lineage>
        <taxon>Eukaryota</taxon>
        <taxon>Fungi</taxon>
        <taxon>Dikarya</taxon>
        <taxon>Ascomycota</taxon>
        <taxon>Pezizomycotina</taxon>
        <taxon>Sordariomycetes</taxon>
        <taxon>Hypocreomycetidae</taxon>
        <taxon>Glomerellales</taxon>
        <taxon>Glomerellaceae</taxon>
        <taxon>Colletotrichum</taxon>
        <taxon>Colletotrichum acutatum species complex</taxon>
    </lineage>
</organism>
<comment type="caution">
    <text evidence="1">The sequence shown here is derived from an EMBL/GenBank/DDBJ whole genome shotgun (WGS) entry which is preliminary data.</text>
</comment>
<dbReference type="EMBL" id="MPDP01000322">
    <property type="protein sequence ID" value="KAK1445482.1"/>
    <property type="molecule type" value="Genomic_DNA"/>
</dbReference>
<name>A0AAI9TVH5_9PEZI</name>
<gene>
    <name evidence="1" type="ORF">CCUS01_12529</name>
</gene>
<protein>
    <submittedName>
        <fullName evidence="1">Uncharacterized protein</fullName>
    </submittedName>
</protein>
<dbReference type="Proteomes" id="UP001239213">
    <property type="component" value="Unassembled WGS sequence"/>
</dbReference>
<proteinExistence type="predicted"/>
<accession>A0AAI9TVH5</accession>